<keyword evidence="2" id="KW-1185">Reference proteome</keyword>
<dbReference type="Proteomes" id="UP000308037">
    <property type="component" value="Unassembled WGS sequence"/>
</dbReference>
<dbReference type="EMBL" id="QKNX01000001">
    <property type="protein sequence ID" value="TKR28396.1"/>
    <property type="molecule type" value="Genomic_DNA"/>
</dbReference>
<comment type="caution">
    <text evidence="1">The sequence shown here is derived from an EMBL/GenBank/DDBJ whole genome shotgun (WGS) entry which is preliminary data.</text>
</comment>
<dbReference type="AlphaFoldDB" id="A0A4U5JIN1"/>
<sequence length="85" mass="9920">MTAARLDIRWFATDGFSIHSVETRADNDTWECQRDRHPNAHRTRLRFHEPPSGADIIEVELASVHPLEVYSTIMNAIKQRIDHLR</sequence>
<accession>A0A4U5JIN1</accession>
<reference evidence="1 2" key="1">
    <citation type="submission" date="2019-04" db="EMBL/GenBank/DDBJ databases">
        <title>Natronomonas sp. F20-122 a newhaloarchaeon isolated from a saline saltern of Isla Bacuta, Huelva, Spain.</title>
        <authorList>
            <person name="Duran-Viseras A."/>
            <person name="Sanchez-Porro C."/>
            <person name="Ventosa A."/>
        </authorList>
    </citation>
    <scope>NUCLEOTIDE SEQUENCE [LARGE SCALE GENOMIC DNA]</scope>
    <source>
        <strain evidence="1 2">F20-122</strain>
    </source>
</reference>
<organism evidence="1 2">
    <name type="scientific">Natronomonas salsuginis</name>
    <dbReference type="NCBI Taxonomy" id="2217661"/>
    <lineage>
        <taxon>Archaea</taxon>
        <taxon>Methanobacteriati</taxon>
        <taxon>Methanobacteriota</taxon>
        <taxon>Stenosarchaea group</taxon>
        <taxon>Halobacteria</taxon>
        <taxon>Halobacteriales</taxon>
        <taxon>Natronomonadaceae</taxon>
        <taxon>Natronomonas</taxon>
    </lineage>
</organism>
<evidence type="ECO:0000313" key="2">
    <source>
        <dbReference type="Proteomes" id="UP000308037"/>
    </source>
</evidence>
<evidence type="ECO:0000313" key="1">
    <source>
        <dbReference type="EMBL" id="TKR28396.1"/>
    </source>
</evidence>
<name>A0A4U5JIN1_9EURY</name>
<proteinExistence type="predicted"/>
<gene>
    <name evidence="1" type="ORF">DM868_02025</name>
</gene>
<protein>
    <submittedName>
        <fullName evidence="1">Uncharacterized protein</fullName>
    </submittedName>
</protein>